<dbReference type="Proteomes" id="UP000694308">
    <property type="component" value="Unassembled WGS sequence"/>
</dbReference>
<name>A0A949TYU0_9CLOT</name>
<organism evidence="3 4">
    <name type="scientific">Clostridium thailandense</name>
    <dbReference type="NCBI Taxonomy" id="2794346"/>
    <lineage>
        <taxon>Bacteria</taxon>
        <taxon>Bacillati</taxon>
        <taxon>Bacillota</taxon>
        <taxon>Clostridia</taxon>
        <taxon>Eubacteriales</taxon>
        <taxon>Clostridiaceae</taxon>
        <taxon>Clostridium</taxon>
    </lineage>
</organism>
<evidence type="ECO:0000313" key="3">
    <source>
        <dbReference type="EMBL" id="MBV7274120.1"/>
    </source>
</evidence>
<dbReference type="AlphaFoldDB" id="A0A949TYU0"/>
<dbReference type="Pfam" id="PF01497">
    <property type="entry name" value="Peripla_BP_2"/>
    <property type="match status" value="1"/>
</dbReference>
<evidence type="ECO:0000259" key="2">
    <source>
        <dbReference type="PROSITE" id="PS50983"/>
    </source>
</evidence>
<gene>
    <name evidence="3" type="ORF">I6U48_14535</name>
</gene>
<accession>A0A949TYU0</accession>
<evidence type="ECO:0000256" key="1">
    <source>
        <dbReference type="ARBA" id="ARBA00008814"/>
    </source>
</evidence>
<comment type="caution">
    <text evidence="3">The sequence shown here is derived from an EMBL/GenBank/DDBJ whole genome shotgun (WGS) entry which is preliminary data.</text>
</comment>
<dbReference type="PANTHER" id="PTHR30535:SF34">
    <property type="entry name" value="MOLYBDATE-BINDING PROTEIN MOLA"/>
    <property type="match status" value="1"/>
</dbReference>
<keyword evidence="4" id="KW-1185">Reference proteome</keyword>
<evidence type="ECO:0000313" key="4">
    <source>
        <dbReference type="Proteomes" id="UP000694308"/>
    </source>
</evidence>
<dbReference type="PANTHER" id="PTHR30535">
    <property type="entry name" value="VITAMIN B12-BINDING PROTEIN"/>
    <property type="match status" value="1"/>
</dbReference>
<sequence length="358" mass="39406">MIFTTIFLLGGCASKTAETTVSKFEKITVKDLLGREITLNSKASKVVAIGPGALRLYCYVNGSKNLAGVEQIEKGSPIGKPYMMINPDISKLTTIGSGGPNNAADPEKILSVKPDVIFTTYSIDKASADELQSKTNIPVVVLSYGKESTFDSDVNISLEIIGKITGSESRAQEVVNYIKNCKNDLDKRTKDIAENEKPSTYAGAVSMKGSHGIESTQGNYSLFKAVHAKNVVDETGKTGSIMIDKEKLLKWNPDKIFIDEGGLQVVQEDYKKNPSYYNNLSAVKNGELYSQMPYNFYTTNIETAMADAYYLGKVLYPEKFKDVDPEKKADEIYKTLLGKELYSEMAKNFGGFKKITLK</sequence>
<dbReference type="CDD" id="cd01147">
    <property type="entry name" value="HemV-2"/>
    <property type="match status" value="1"/>
</dbReference>
<dbReference type="InterPro" id="IPR002491">
    <property type="entry name" value="ABC_transptr_periplasmic_BD"/>
</dbReference>
<feature type="domain" description="Fe/B12 periplasmic-binding" evidence="2">
    <location>
        <begin position="45"/>
        <end position="319"/>
    </location>
</feature>
<dbReference type="InterPro" id="IPR050902">
    <property type="entry name" value="ABC_Transporter_SBP"/>
</dbReference>
<dbReference type="PROSITE" id="PS50983">
    <property type="entry name" value="FE_B12_PBP"/>
    <property type="match status" value="1"/>
</dbReference>
<proteinExistence type="inferred from homology"/>
<dbReference type="EMBL" id="JAEEGC010000066">
    <property type="protein sequence ID" value="MBV7274120.1"/>
    <property type="molecule type" value="Genomic_DNA"/>
</dbReference>
<comment type="similarity">
    <text evidence="1">Belongs to the bacterial solute-binding protein 8 family.</text>
</comment>
<protein>
    <submittedName>
        <fullName evidence="3">Iron ABC transporter substrate-binding protein</fullName>
    </submittedName>
</protein>
<reference evidence="3" key="1">
    <citation type="submission" date="2020-12" db="EMBL/GenBank/DDBJ databases">
        <title>Clostridium thailandense sp. nov., a novel acetogenic bacterium isolated from peat land soil in Thailand.</title>
        <authorList>
            <person name="Chaikitkaew S."/>
            <person name="Birkeland N.K."/>
        </authorList>
    </citation>
    <scope>NUCLEOTIDE SEQUENCE</scope>
    <source>
        <strain evidence="3">PL3</strain>
    </source>
</reference>